<sequence length="237" mass="26594">MPSQEHILVLGATGVSGLIFVKQVQKLPESSRPRLTLYVRSRAKLTEGIKLDSSIRTYEGALDNEKALSDAMSDGVTTVVSFLGAYPSLKSFLLRSKTPLPITDAMPTIFSAMRSNNVKRIFVLSTPGGYRTKDEPPLTWYWYIFAYVMPKLFVPQGGAEMQNIAEVTAKQDDLDWTIYRVPHLNEDDENRKVIAGPLDHEYKGTIELSRGSLGKWILKEIEERQWIKGVAMVSNPS</sequence>
<proteinExistence type="inferred from homology"/>
<comment type="caution">
    <text evidence="3">The sequence shown here is derived from an EMBL/GenBank/DDBJ whole genome shotgun (WGS) entry which is preliminary data.</text>
</comment>
<dbReference type="Pfam" id="PF13460">
    <property type="entry name" value="NAD_binding_10"/>
    <property type="match status" value="1"/>
</dbReference>
<accession>A0A9P4IGL2</accession>
<dbReference type="InterPro" id="IPR051606">
    <property type="entry name" value="Polyketide_Oxido-like"/>
</dbReference>
<feature type="domain" description="NAD(P)-binding" evidence="2">
    <location>
        <begin position="11"/>
        <end position="223"/>
    </location>
</feature>
<evidence type="ECO:0000313" key="4">
    <source>
        <dbReference type="Proteomes" id="UP000799772"/>
    </source>
</evidence>
<evidence type="ECO:0000259" key="2">
    <source>
        <dbReference type="Pfam" id="PF13460"/>
    </source>
</evidence>
<gene>
    <name evidence="3" type="ORF">NA57DRAFT_55585</name>
</gene>
<comment type="similarity">
    <text evidence="1">Belongs to the avfA family.</text>
</comment>
<evidence type="ECO:0000313" key="3">
    <source>
        <dbReference type="EMBL" id="KAF2099633.1"/>
    </source>
</evidence>
<dbReference type="PANTHER" id="PTHR43355:SF2">
    <property type="entry name" value="FLAVIN REDUCTASE (NADPH)"/>
    <property type="match status" value="1"/>
</dbReference>
<organism evidence="3 4">
    <name type="scientific">Rhizodiscina lignyota</name>
    <dbReference type="NCBI Taxonomy" id="1504668"/>
    <lineage>
        <taxon>Eukaryota</taxon>
        <taxon>Fungi</taxon>
        <taxon>Dikarya</taxon>
        <taxon>Ascomycota</taxon>
        <taxon>Pezizomycotina</taxon>
        <taxon>Dothideomycetes</taxon>
        <taxon>Pleosporomycetidae</taxon>
        <taxon>Aulographales</taxon>
        <taxon>Rhizodiscinaceae</taxon>
        <taxon>Rhizodiscina</taxon>
    </lineage>
</organism>
<dbReference type="InterPro" id="IPR036291">
    <property type="entry name" value="NAD(P)-bd_dom_sf"/>
</dbReference>
<dbReference type="OrthoDB" id="10254221at2759"/>
<dbReference type="InterPro" id="IPR016040">
    <property type="entry name" value="NAD(P)-bd_dom"/>
</dbReference>
<dbReference type="PANTHER" id="PTHR43355">
    <property type="entry name" value="FLAVIN REDUCTASE (NADPH)"/>
    <property type="match status" value="1"/>
</dbReference>
<protein>
    <recommendedName>
        <fullName evidence="2">NAD(P)-binding domain-containing protein</fullName>
    </recommendedName>
</protein>
<evidence type="ECO:0000256" key="1">
    <source>
        <dbReference type="ARBA" id="ARBA00038376"/>
    </source>
</evidence>
<dbReference type="AlphaFoldDB" id="A0A9P4IGL2"/>
<name>A0A9P4IGL2_9PEZI</name>
<dbReference type="EMBL" id="ML978125">
    <property type="protein sequence ID" value="KAF2099633.1"/>
    <property type="molecule type" value="Genomic_DNA"/>
</dbReference>
<dbReference type="Proteomes" id="UP000799772">
    <property type="component" value="Unassembled WGS sequence"/>
</dbReference>
<dbReference type="Gene3D" id="3.40.50.720">
    <property type="entry name" value="NAD(P)-binding Rossmann-like Domain"/>
    <property type="match status" value="1"/>
</dbReference>
<dbReference type="SUPFAM" id="SSF51735">
    <property type="entry name" value="NAD(P)-binding Rossmann-fold domains"/>
    <property type="match status" value="1"/>
</dbReference>
<keyword evidence="4" id="KW-1185">Reference proteome</keyword>
<dbReference type="GO" id="GO:0042602">
    <property type="term" value="F:riboflavin reductase (NADPH) activity"/>
    <property type="evidence" value="ECO:0007669"/>
    <property type="project" value="TreeGrafter"/>
</dbReference>
<reference evidence="3" key="1">
    <citation type="journal article" date="2020" name="Stud. Mycol.">
        <title>101 Dothideomycetes genomes: a test case for predicting lifestyles and emergence of pathogens.</title>
        <authorList>
            <person name="Haridas S."/>
            <person name="Albert R."/>
            <person name="Binder M."/>
            <person name="Bloem J."/>
            <person name="Labutti K."/>
            <person name="Salamov A."/>
            <person name="Andreopoulos B."/>
            <person name="Baker S."/>
            <person name="Barry K."/>
            <person name="Bills G."/>
            <person name="Bluhm B."/>
            <person name="Cannon C."/>
            <person name="Castanera R."/>
            <person name="Culley D."/>
            <person name="Daum C."/>
            <person name="Ezra D."/>
            <person name="Gonzalez J."/>
            <person name="Henrissat B."/>
            <person name="Kuo A."/>
            <person name="Liang C."/>
            <person name="Lipzen A."/>
            <person name="Lutzoni F."/>
            <person name="Magnuson J."/>
            <person name="Mondo S."/>
            <person name="Nolan M."/>
            <person name="Ohm R."/>
            <person name="Pangilinan J."/>
            <person name="Park H.-J."/>
            <person name="Ramirez L."/>
            <person name="Alfaro M."/>
            <person name="Sun H."/>
            <person name="Tritt A."/>
            <person name="Yoshinaga Y."/>
            <person name="Zwiers L.-H."/>
            <person name="Turgeon B."/>
            <person name="Goodwin S."/>
            <person name="Spatafora J."/>
            <person name="Crous P."/>
            <person name="Grigoriev I."/>
        </authorList>
    </citation>
    <scope>NUCLEOTIDE SEQUENCE</scope>
    <source>
        <strain evidence="3">CBS 133067</strain>
    </source>
</reference>
<dbReference type="GO" id="GO:0004074">
    <property type="term" value="F:biliverdin reductase [NAD(P)H] activity"/>
    <property type="evidence" value="ECO:0007669"/>
    <property type="project" value="TreeGrafter"/>
</dbReference>